<dbReference type="EMBL" id="JAWDGP010006151">
    <property type="protein sequence ID" value="KAK3746340.1"/>
    <property type="molecule type" value="Genomic_DNA"/>
</dbReference>
<name>A0AAE0YHQ5_9GAST</name>
<reference evidence="1" key="1">
    <citation type="journal article" date="2023" name="G3 (Bethesda)">
        <title>A reference genome for the long-term kleptoplast-retaining sea slug Elysia crispata morphotype clarki.</title>
        <authorList>
            <person name="Eastman K.E."/>
            <person name="Pendleton A.L."/>
            <person name="Shaikh M.A."/>
            <person name="Suttiyut T."/>
            <person name="Ogas R."/>
            <person name="Tomko P."/>
            <person name="Gavelis G."/>
            <person name="Widhalm J.R."/>
            <person name="Wisecaver J.H."/>
        </authorList>
    </citation>
    <scope>NUCLEOTIDE SEQUENCE</scope>
    <source>
        <strain evidence="1">ECLA1</strain>
    </source>
</reference>
<comment type="caution">
    <text evidence="1">The sequence shown here is derived from an EMBL/GenBank/DDBJ whole genome shotgun (WGS) entry which is preliminary data.</text>
</comment>
<gene>
    <name evidence="1" type="ORF">RRG08_011349</name>
</gene>
<organism evidence="1 2">
    <name type="scientific">Elysia crispata</name>
    <name type="common">lettuce slug</name>
    <dbReference type="NCBI Taxonomy" id="231223"/>
    <lineage>
        <taxon>Eukaryota</taxon>
        <taxon>Metazoa</taxon>
        <taxon>Spiralia</taxon>
        <taxon>Lophotrochozoa</taxon>
        <taxon>Mollusca</taxon>
        <taxon>Gastropoda</taxon>
        <taxon>Heterobranchia</taxon>
        <taxon>Euthyneura</taxon>
        <taxon>Panpulmonata</taxon>
        <taxon>Sacoglossa</taxon>
        <taxon>Placobranchoidea</taxon>
        <taxon>Plakobranchidae</taxon>
        <taxon>Elysia</taxon>
    </lineage>
</organism>
<evidence type="ECO:0000313" key="1">
    <source>
        <dbReference type="EMBL" id="KAK3746340.1"/>
    </source>
</evidence>
<sequence length="129" mass="14118">MSPTRSRSALDLLRLQSVPGARLICYVSKPSPGALDLLYLQAVTGAHKICCLQSVPGARKICYVSNPSSESARFAVSNPSLERARFAMCQHWRPSTSDFATFPDSDPFGFLPNRKIKCCSKTLELPVGK</sequence>
<dbReference type="AlphaFoldDB" id="A0AAE0YHQ5"/>
<evidence type="ECO:0000313" key="2">
    <source>
        <dbReference type="Proteomes" id="UP001283361"/>
    </source>
</evidence>
<accession>A0AAE0YHQ5</accession>
<dbReference type="Proteomes" id="UP001283361">
    <property type="component" value="Unassembled WGS sequence"/>
</dbReference>
<protein>
    <submittedName>
        <fullName evidence="1">Uncharacterized protein</fullName>
    </submittedName>
</protein>
<proteinExistence type="predicted"/>
<keyword evidence="2" id="KW-1185">Reference proteome</keyword>